<accession>A0A0B7H412</accession>
<dbReference type="AlphaFoldDB" id="A0A0B7H412"/>
<reference evidence="1 2" key="1">
    <citation type="submission" date="2015-01" db="EMBL/GenBank/DDBJ databases">
        <authorList>
            <person name="Xiang T."/>
            <person name="Song Y."/>
            <person name="Huang L."/>
            <person name="Wang B."/>
            <person name="Wu P."/>
        </authorList>
    </citation>
    <scope>NUCLEOTIDE SEQUENCE [LARGE SCALE GENOMIC DNA]</scope>
    <source>
        <strain evidence="1 2">Cc12</strain>
    </source>
</reference>
<sequence>MSVYIGSRKKIKLSNELGNLLTLISEILKKRRLRINNFNTKIMIHY</sequence>
<organism evidence="1 2">
    <name type="scientific">Capnocytophaga canimorsus</name>
    <dbReference type="NCBI Taxonomy" id="28188"/>
    <lineage>
        <taxon>Bacteria</taxon>
        <taxon>Pseudomonadati</taxon>
        <taxon>Bacteroidota</taxon>
        <taxon>Flavobacteriia</taxon>
        <taxon>Flavobacteriales</taxon>
        <taxon>Flavobacteriaceae</taxon>
        <taxon>Capnocytophaga</taxon>
    </lineage>
</organism>
<evidence type="ECO:0000313" key="2">
    <source>
        <dbReference type="Proteomes" id="UP000044026"/>
    </source>
</evidence>
<dbReference type="EMBL" id="CDOE01000032">
    <property type="protein sequence ID" value="CEN33249.1"/>
    <property type="molecule type" value="Genomic_DNA"/>
</dbReference>
<dbReference type="Proteomes" id="UP000044026">
    <property type="component" value="Unassembled WGS sequence"/>
</dbReference>
<evidence type="ECO:0000313" key="1">
    <source>
        <dbReference type="EMBL" id="CEN33249.1"/>
    </source>
</evidence>
<gene>
    <name evidence="1" type="ORF">CCAN12_380010</name>
</gene>
<proteinExistence type="predicted"/>
<protein>
    <submittedName>
        <fullName evidence="1">Uncharacterized protein</fullName>
    </submittedName>
</protein>
<name>A0A0B7H412_9FLAO</name>